<evidence type="ECO:0000256" key="2">
    <source>
        <dbReference type="SAM" id="SignalP"/>
    </source>
</evidence>
<dbReference type="Proteomes" id="UP001620626">
    <property type="component" value="Unassembled WGS sequence"/>
</dbReference>
<gene>
    <name evidence="3" type="ORF">niasHT_024498</name>
    <name evidence="4" type="ORF">niasHT_024502</name>
</gene>
<comment type="caution">
    <text evidence="3">The sequence shown here is derived from an EMBL/GenBank/DDBJ whole genome shotgun (WGS) entry which is preliminary data.</text>
</comment>
<feature type="signal peptide" evidence="2">
    <location>
        <begin position="1"/>
        <end position="23"/>
    </location>
</feature>
<dbReference type="EMBL" id="JBICBT010000819">
    <property type="protein sequence ID" value="KAL3098748.1"/>
    <property type="molecule type" value="Genomic_DNA"/>
</dbReference>
<evidence type="ECO:0000256" key="1">
    <source>
        <dbReference type="SAM" id="MobiDB-lite"/>
    </source>
</evidence>
<accession>A0ABD2K776</accession>
<keyword evidence="5" id="KW-1185">Reference proteome</keyword>
<evidence type="ECO:0000313" key="4">
    <source>
        <dbReference type="EMBL" id="KAL3098748.1"/>
    </source>
</evidence>
<dbReference type="AlphaFoldDB" id="A0ABD2K776"/>
<name>A0ABD2K776_9BILA</name>
<sequence length="203" mass="20545">MPSFVHHHLTLLCLFLGALCAFGAIPSLCQLLGAPGGCSPIAVLSAAQQPNGGGAAAQFQQPFGPAFGCPLNPLGAFGRPFPPPPPPPPPGIGGQFPPMQGQTVNLSPNFMGGVQQQQQNGGSAFGTMSGGGGSNCNCGTCCQQQQETNGNSNNNNFIGMPTANEFAGFSNGNNNLMNGIANGGAIDMANGGGMGVFGRRRRR</sequence>
<organism evidence="3 5">
    <name type="scientific">Heterodera trifolii</name>
    <dbReference type="NCBI Taxonomy" id="157864"/>
    <lineage>
        <taxon>Eukaryota</taxon>
        <taxon>Metazoa</taxon>
        <taxon>Ecdysozoa</taxon>
        <taxon>Nematoda</taxon>
        <taxon>Chromadorea</taxon>
        <taxon>Rhabditida</taxon>
        <taxon>Tylenchina</taxon>
        <taxon>Tylenchomorpha</taxon>
        <taxon>Tylenchoidea</taxon>
        <taxon>Heteroderidae</taxon>
        <taxon>Heteroderinae</taxon>
        <taxon>Heterodera</taxon>
    </lineage>
</organism>
<proteinExistence type="predicted"/>
<reference evidence="3 5" key="1">
    <citation type="submission" date="2024-10" db="EMBL/GenBank/DDBJ databases">
        <authorList>
            <person name="Kim D."/>
        </authorList>
    </citation>
    <scope>NUCLEOTIDE SEQUENCE [LARGE SCALE GENOMIC DNA]</scope>
    <source>
        <strain evidence="3">BH-2024</strain>
    </source>
</reference>
<feature type="chain" id="PRO_5044724201" evidence="2">
    <location>
        <begin position="24"/>
        <end position="203"/>
    </location>
</feature>
<feature type="region of interest" description="Disordered" evidence="1">
    <location>
        <begin position="81"/>
        <end position="101"/>
    </location>
</feature>
<evidence type="ECO:0000313" key="3">
    <source>
        <dbReference type="EMBL" id="KAL3098744.1"/>
    </source>
</evidence>
<feature type="compositionally biased region" description="Pro residues" evidence="1">
    <location>
        <begin position="81"/>
        <end position="91"/>
    </location>
</feature>
<evidence type="ECO:0000313" key="5">
    <source>
        <dbReference type="Proteomes" id="UP001620626"/>
    </source>
</evidence>
<keyword evidence="2" id="KW-0732">Signal</keyword>
<dbReference type="EMBL" id="JBICBT010000819">
    <property type="protein sequence ID" value="KAL3098744.1"/>
    <property type="molecule type" value="Genomic_DNA"/>
</dbReference>
<protein>
    <submittedName>
        <fullName evidence="3">Uncharacterized protein</fullName>
    </submittedName>
</protein>